<dbReference type="OrthoDB" id="443133at2759"/>
<evidence type="ECO:0000256" key="2">
    <source>
        <dbReference type="SAM" id="MobiDB-lite"/>
    </source>
</evidence>
<protein>
    <recommendedName>
        <fullName evidence="5">GAR domain-containing protein</fullName>
    </recommendedName>
</protein>
<evidence type="ECO:0000313" key="3">
    <source>
        <dbReference type="EMBL" id="CAE7354208.1"/>
    </source>
</evidence>
<organism evidence="3 4">
    <name type="scientific">Symbiodinium necroappetens</name>
    <dbReference type="NCBI Taxonomy" id="1628268"/>
    <lineage>
        <taxon>Eukaryota</taxon>
        <taxon>Sar</taxon>
        <taxon>Alveolata</taxon>
        <taxon>Dinophyceae</taxon>
        <taxon>Suessiales</taxon>
        <taxon>Symbiodiniaceae</taxon>
        <taxon>Symbiodinium</taxon>
    </lineage>
</organism>
<evidence type="ECO:0008006" key="5">
    <source>
        <dbReference type="Google" id="ProtNLM"/>
    </source>
</evidence>
<reference evidence="3" key="1">
    <citation type="submission" date="2021-02" db="EMBL/GenBank/DDBJ databases">
        <authorList>
            <person name="Dougan E. K."/>
            <person name="Rhodes N."/>
            <person name="Thang M."/>
            <person name="Chan C."/>
        </authorList>
    </citation>
    <scope>NUCLEOTIDE SEQUENCE</scope>
</reference>
<dbReference type="Proteomes" id="UP000601435">
    <property type="component" value="Unassembled WGS sequence"/>
</dbReference>
<comment type="caution">
    <text evidence="3">The sequence shown here is derived from an EMBL/GenBank/DDBJ whole genome shotgun (WGS) entry which is preliminary data.</text>
</comment>
<dbReference type="EMBL" id="CAJNJA010014984">
    <property type="protein sequence ID" value="CAE7354208.1"/>
    <property type="molecule type" value="Genomic_DNA"/>
</dbReference>
<keyword evidence="4" id="KW-1185">Reference proteome</keyword>
<evidence type="ECO:0000256" key="1">
    <source>
        <dbReference type="SAM" id="Coils"/>
    </source>
</evidence>
<keyword evidence="1" id="KW-0175">Coiled coil</keyword>
<feature type="compositionally biased region" description="Low complexity" evidence="2">
    <location>
        <begin position="313"/>
        <end position="327"/>
    </location>
</feature>
<feature type="compositionally biased region" description="Polar residues" evidence="2">
    <location>
        <begin position="89"/>
        <end position="100"/>
    </location>
</feature>
<gene>
    <name evidence="3" type="ORF">SNEC2469_LOCUS9234</name>
</gene>
<dbReference type="AlphaFoldDB" id="A0A812Q1L6"/>
<dbReference type="GO" id="GO:0008017">
    <property type="term" value="F:microtubule binding"/>
    <property type="evidence" value="ECO:0007669"/>
    <property type="project" value="InterPro"/>
</dbReference>
<feature type="coiled-coil region" evidence="1">
    <location>
        <begin position="9"/>
        <end position="53"/>
    </location>
</feature>
<proteinExistence type="predicted"/>
<feature type="region of interest" description="Disordered" evidence="2">
    <location>
        <begin position="304"/>
        <end position="327"/>
    </location>
</feature>
<feature type="non-terminal residue" evidence="3">
    <location>
        <position position="1"/>
    </location>
</feature>
<accession>A0A812Q1L6</accession>
<dbReference type="InterPro" id="IPR036534">
    <property type="entry name" value="GAR_dom_sf"/>
</dbReference>
<name>A0A812Q1L6_9DINO</name>
<sequence length="327" mass="37975">ELVRGQRQLEELQSQSFAQEELREELRSLGERNEALREQLRTLHQETRKVSERVDREVADHIEVQRHDVEANKAKLGDSSEIRRQLAQASSRTQELQTLKDQSERALEASKKSSHRTEDLARQLHQLQEDLGASLRERNQLHEAVEQLTVQFREDVFRQSQRHLELEGLIEDRNNEIKLLMYRLQELSSRYVPVKADATDMVLSRWINGYRPAVPFFRLAQGLYLFGRRQVVCKISNDKPVFRIGGGFVGFEKFLEQFAAEELERLLTYELDEKTGEPKFLVAKQLLEESGMVEEIRQKVTEDVQRGKTGLQSSMSKKSLNSSRGSL</sequence>
<feature type="region of interest" description="Disordered" evidence="2">
    <location>
        <begin position="89"/>
        <end position="118"/>
    </location>
</feature>
<dbReference type="SUPFAM" id="SSF143575">
    <property type="entry name" value="GAS2 domain-like"/>
    <property type="match status" value="1"/>
</dbReference>
<evidence type="ECO:0000313" key="4">
    <source>
        <dbReference type="Proteomes" id="UP000601435"/>
    </source>
</evidence>
<feature type="compositionally biased region" description="Basic and acidic residues" evidence="2">
    <location>
        <begin position="101"/>
        <end position="118"/>
    </location>
</feature>